<keyword evidence="2" id="KW-0472">Membrane</keyword>
<proteinExistence type="predicted"/>
<name>A0A2R4CAJ8_9BURK</name>
<accession>A0A2R4CAJ8</accession>
<protein>
    <recommendedName>
        <fullName evidence="5">Cobalt transporter</fullName>
    </recommendedName>
</protein>
<feature type="compositionally biased region" description="Basic and acidic residues" evidence="1">
    <location>
        <begin position="64"/>
        <end position="105"/>
    </location>
</feature>
<evidence type="ECO:0000256" key="2">
    <source>
        <dbReference type="SAM" id="Phobius"/>
    </source>
</evidence>
<feature type="region of interest" description="Disordered" evidence="1">
    <location>
        <begin position="57"/>
        <end position="107"/>
    </location>
</feature>
<keyword evidence="2" id="KW-0812">Transmembrane</keyword>
<evidence type="ECO:0000256" key="1">
    <source>
        <dbReference type="SAM" id="MobiDB-lite"/>
    </source>
</evidence>
<feature type="transmembrane region" description="Helical" evidence="2">
    <location>
        <begin position="243"/>
        <end position="265"/>
    </location>
</feature>
<dbReference type="NCBIfam" id="TIGR02458">
    <property type="entry name" value="CbtA"/>
    <property type="match status" value="1"/>
</dbReference>
<organism evidence="3 4">
    <name type="scientific">Pseudoduganella armeniaca</name>
    <dbReference type="NCBI Taxonomy" id="2072590"/>
    <lineage>
        <taxon>Bacteria</taxon>
        <taxon>Pseudomonadati</taxon>
        <taxon>Pseudomonadota</taxon>
        <taxon>Betaproteobacteria</taxon>
        <taxon>Burkholderiales</taxon>
        <taxon>Oxalobacteraceae</taxon>
        <taxon>Telluria group</taxon>
        <taxon>Pseudoduganella</taxon>
    </lineage>
</organism>
<dbReference type="AlphaFoldDB" id="A0A2R4CAJ8"/>
<dbReference type="OrthoDB" id="9813640at2"/>
<dbReference type="KEGG" id="masz:C9I28_13880"/>
<dbReference type="Proteomes" id="UP000240505">
    <property type="component" value="Chromosome"/>
</dbReference>
<evidence type="ECO:0000313" key="3">
    <source>
        <dbReference type="EMBL" id="AVR96659.1"/>
    </source>
</evidence>
<dbReference type="InterPro" id="IPR012666">
    <property type="entry name" value="CbtA_put"/>
</dbReference>
<sequence length="273" mass="28296">MPLSPAAAPARRPGVFNRIVATAAGAGIVAGLLLTGMQHLQVTELIRTAETYEAAAQAAPVAAHAHDHADEHEHGNEHAHAGAPEHEHAAAAAHEHRGEEHHHGGWEPAPGGERLFYTVLANISMAVGYALLLAAALTLRGKPVDWRAGLLWGGAAYLVFFVAPSLGLPPELPGTQAAPVVARQSWWIATAGATATALALLAWSRHWALKLAALALLAVPHLVGAPQPAVHGAVAPAALAREFVVASALANAAFWLALGALTGWLHARFNRAG</sequence>
<dbReference type="RefSeq" id="WP_107142007.1">
    <property type="nucleotide sequence ID" value="NZ_CP028324.1"/>
</dbReference>
<dbReference type="EMBL" id="CP028324">
    <property type="protein sequence ID" value="AVR96659.1"/>
    <property type="molecule type" value="Genomic_DNA"/>
</dbReference>
<keyword evidence="4" id="KW-1185">Reference proteome</keyword>
<feature type="transmembrane region" description="Helical" evidence="2">
    <location>
        <begin position="15"/>
        <end position="34"/>
    </location>
</feature>
<feature type="transmembrane region" description="Helical" evidence="2">
    <location>
        <begin position="115"/>
        <end position="137"/>
    </location>
</feature>
<reference evidence="3 4" key="1">
    <citation type="submission" date="2018-03" db="EMBL/GenBank/DDBJ databases">
        <title>Massilia armeniaca sp. nov., isolated from desert soil.</title>
        <authorList>
            <person name="Huang H."/>
            <person name="Ren M."/>
        </authorList>
    </citation>
    <scope>NUCLEOTIDE SEQUENCE [LARGE SCALE GENOMIC DNA]</scope>
    <source>
        <strain evidence="3 4">ZMN-3</strain>
    </source>
</reference>
<feature type="transmembrane region" description="Helical" evidence="2">
    <location>
        <begin position="186"/>
        <end position="204"/>
    </location>
</feature>
<evidence type="ECO:0008006" key="5">
    <source>
        <dbReference type="Google" id="ProtNLM"/>
    </source>
</evidence>
<keyword evidence="2" id="KW-1133">Transmembrane helix</keyword>
<feature type="transmembrane region" description="Helical" evidence="2">
    <location>
        <begin position="149"/>
        <end position="166"/>
    </location>
</feature>
<dbReference type="Pfam" id="PF09490">
    <property type="entry name" value="CbtA"/>
    <property type="match status" value="2"/>
</dbReference>
<feature type="transmembrane region" description="Helical" evidence="2">
    <location>
        <begin position="211"/>
        <end position="231"/>
    </location>
</feature>
<gene>
    <name evidence="3" type="ORF">C9I28_13880</name>
</gene>
<evidence type="ECO:0000313" key="4">
    <source>
        <dbReference type="Proteomes" id="UP000240505"/>
    </source>
</evidence>